<organism evidence="2 3">
    <name type="scientific">Henosepilachna vigintioctopunctata</name>
    <dbReference type="NCBI Taxonomy" id="420089"/>
    <lineage>
        <taxon>Eukaryota</taxon>
        <taxon>Metazoa</taxon>
        <taxon>Ecdysozoa</taxon>
        <taxon>Arthropoda</taxon>
        <taxon>Hexapoda</taxon>
        <taxon>Insecta</taxon>
        <taxon>Pterygota</taxon>
        <taxon>Neoptera</taxon>
        <taxon>Endopterygota</taxon>
        <taxon>Coleoptera</taxon>
        <taxon>Polyphaga</taxon>
        <taxon>Cucujiformia</taxon>
        <taxon>Coccinelloidea</taxon>
        <taxon>Coccinellidae</taxon>
        <taxon>Epilachninae</taxon>
        <taxon>Epilachnini</taxon>
        <taxon>Henosepilachna</taxon>
    </lineage>
</organism>
<proteinExistence type="predicted"/>
<accession>A0AAW1TJY3</accession>
<dbReference type="Proteomes" id="UP001431783">
    <property type="component" value="Unassembled WGS sequence"/>
</dbReference>
<protein>
    <submittedName>
        <fullName evidence="2">Uncharacterized protein</fullName>
    </submittedName>
</protein>
<dbReference type="EMBL" id="JARQZJ010000005">
    <property type="protein sequence ID" value="KAK9871422.1"/>
    <property type="molecule type" value="Genomic_DNA"/>
</dbReference>
<evidence type="ECO:0000313" key="2">
    <source>
        <dbReference type="EMBL" id="KAK9871422.1"/>
    </source>
</evidence>
<keyword evidence="1" id="KW-1133">Transmembrane helix</keyword>
<evidence type="ECO:0000313" key="3">
    <source>
        <dbReference type="Proteomes" id="UP001431783"/>
    </source>
</evidence>
<keyword evidence="1" id="KW-0812">Transmembrane</keyword>
<keyword evidence="3" id="KW-1185">Reference proteome</keyword>
<name>A0AAW1TJY3_9CUCU</name>
<gene>
    <name evidence="2" type="ORF">WA026_011671</name>
</gene>
<dbReference type="AlphaFoldDB" id="A0AAW1TJY3"/>
<comment type="caution">
    <text evidence="2">The sequence shown here is derived from an EMBL/GenBank/DDBJ whole genome shotgun (WGS) entry which is preliminary data.</text>
</comment>
<sequence>MSLTNRDLLYGENGTGENAFSSPAFFLSNNTFEGFDYGPLQTLQGETSSPFIPTAVTTAWTSTDQGGMSSFVKLAWTFVFAAMIIVACGGNCIVIWIVIEARRSKRSVKLTSSISHYEFPTLIQYQILGTQKRSFWTVVWALESTQFTE</sequence>
<keyword evidence="1" id="KW-0472">Membrane</keyword>
<reference evidence="2 3" key="1">
    <citation type="submission" date="2023-03" db="EMBL/GenBank/DDBJ databases">
        <title>Genome insight into feeding habits of ladybird beetles.</title>
        <authorList>
            <person name="Li H.-S."/>
            <person name="Huang Y.-H."/>
            <person name="Pang H."/>
        </authorList>
    </citation>
    <scope>NUCLEOTIDE SEQUENCE [LARGE SCALE GENOMIC DNA]</scope>
    <source>
        <strain evidence="2">SYSU_2023b</strain>
        <tissue evidence="2">Whole body</tissue>
    </source>
</reference>
<feature type="transmembrane region" description="Helical" evidence="1">
    <location>
        <begin position="74"/>
        <end position="99"/>
    </location>
</feature>
<evidence type="ECO:0000256" key="1">
    <source>
        <dbReference type="SAM" id="Phobius"/>
    </source>
</evidence>